<dbReference type="GeneID" id="37016928"/>
<protein>
    <recommendedName>
        <fullName evidence="2">Endonuclease/exonuclease/phosphatase domain-containing protein</fullName>
    </recommendedName>
</protein>
<sequence length="203" mass="23186">MYNPPRSADTCVPLMDVFESNGGENGSTVVIGDFNAHHTWWEEHTTEVDESSDRWVTAVATLGFDLMTPPDTPTFCTHSGRYTTIDLAFTIPDIYDRIVECRGAPDWSSESDHLAVYSKIDLEIQEATSTPAFNMKRCDTRKLIEEMTTRWQAQLSTLPRLKDDPEAGQRPWSKLRERALRNTHRSRGHLLTRSPGSHQRYTE</sequence>
<dbReference type="InterPro" id="IPR005135">
    <property type="entry name" value="Endo/exonuclease/phosphatase"/>
</dbReference>
<feature type="compositionally biased region" description="Polar residues" evidence="1">
    <location>
        <begin position="194"/>
        <end position="203"/>
    </location>
</feature>
<evidence type="ECO:0000313" key="3">
    <source>
        <dbReference type="EMBL" id="PWN17679.1"/>
    </source>
</evidence>
<dbReference type="InterPro" id="IPR036691">
    <property type="entry name" value="Endo/exonu/phosph_ase_sf"/>
</dbReference>
<feature type="compositionally biased region" description="Basic residues" evidence="1">
    <location>
        <begin position="181"/>
        <end position="190"/>
    </location>
</feature>
<gene>
    <name evidence="3" type="ORF">BCV69DRAFT_315322</name>
</gene>
<proteinExistence type="predicted"/>
<dbReference type="Pfam" id="PF14529">
    <property type="entry name" value="Exo_endo_phos_2"/>
    <property type="match status" value="1"/>
</dbReference>
<dbReference type="STRING" id="1684307.A0A316TVX0"/>
<dbReference type="AlphaFoldDB" id="A0A316TVX0"/>
<organism evidence="3 4">
    <name type="scientific">Pseudomicrostroma glucosiphilum</name>
    <dbReference type="NCBI Taxonomy" id="1684307"/>
    <lineage>
        <taxon>Eukaryota</taxon>
        <taxon>Fungi</taxon>
        <taxon>Dikarya</taxon>
        <taxon>Basidiomycota</taxon>
        <taxon>Ustilaginomycotina</taxon>
        <taxon>Exobasidiomycetes</taxon>
        <taxon>Microstromatales</taxon>
        <taxon>Microstromatales incertae sedis</taxon>
        <taxon>Pseudomicrostroma</taxon>
    </lineage>
</organism>
<feature type="region of interest" description="Disordered" evidence="1">
    <location>
        <begin position="157"/>
        <end position="203"/>
    </location>
</feature>
<dbReference type="Gene3D" id="3.60.10.10">
    <property type="entry name" value="Endonuclease/exonuclease/phosphatase"/>
    <property type="match status" value="1"/>
</dbReference>
<dbReference type="SUPFAM" id="SSF56219">
    <property type="entry name" value="DNase I-like"/>
    <property type="match status" value="1"/>
</dbReference>
<dbReference type="OrthoDB" id="412006at2759"/>
<reference evidence="3 4" key="1">
    <citation type="journal article" date="2018" name="Mol. Biol. Evol.">
        <title>Broad Genomic Sampling Reveals a Smut Pathogenic Ancestry of the Fungal Clade Ustilaginomycotina.</title>
        <authorList>
            <person name="Kijpornyongpan T."/>
            <person name="Mondo S.J."/>
            <person name="Barry K."/>
            <person name="Sandor L."/>
            <person name="Lee J."/>
            <person name="Lipzen A."/>
            <person name="Pangilinan J."/>
            <person name="LaButti K."/>
            <person name="Hainaut M."/>
            <person name="Henrissat B."/>
            <person name="Grigoriev I.V."/>
            <person name="Spatafora J.W."/>
            <person name="Aime M.C."/>
        </authorList>
    </citation>
    <scope>NUCLEOTIDE SEQUENCE [LARGE SCALE GENOMIC DNA]</scope>
    <source>
        <strain evidence="3 4">MCA 4718</strain>
    </source>
</reference>
<evidence type="ECO:0000259" key="2">
    <source>
        <dbReference type="Pfam" id="PF14529"/>
    </source>
</evidence>
<evidence type="ECO:0000256" key="1">
    <source>
        <dbReference type="SAM" id="MobiDB-lite"/>
    </source>
</evidence>
<name>A0A316TVX0_9BASI</name>
<feature type="domain" description="Endonuclease/exonuclease/phosphatase" evidence="2">
    <location>
        <begin position="1"/>
        <end position="117"/>
    </location>
</feature>
<dbReference type="RefSeq" id="XP_025344839.1">
    <property type="nucleotide sequence ID" value="XM_025495194.1"/>
</dbReference>
<dbReference type="EMBL" id="KZ819343">
    <property type="protein sequence ID" value="PWN17679.1"/>
    <property type="molecule type" value="Genomic_DNA"/>
</dbReference>
<evidence type="ECO:0000313" key="4">
    <source>
        <dbReference type="Proteomes" id="UP000245942"/>
    </source>
</evidence>
<accession>A0A316TVX0</accession>
<dbReference type="Proteomes" id="UP000245942">
    <property type="component" value="Unassembled WGS sequence"/>
</dbReference>
<dbReference type="GO" id="GO:0003824">
    <property type="term" value="F:catalytic activity"/>
    <property type="evidence" value="ECO:0007669"/>
    <property type="project" value="InterPro"/>
</dbReference>
<keyword evidence="4" id="KW-1185">Reference proteome</keyword>